<reference evidence="5 6" key="1">
    <citation type="submission" date="2020-08" db="EMBL/GenBank/DDBJ databases">
        <title>Sequencing the genomes of 1000 actinobacteria strains.</title>
        <authorList>
            <person name="Klenk H.-P."/>
        </authorList>
    </citation>
    <scope>NUCLEOTIDE SEQUENCE [LARGE SCALE GENOMIC DNA]</scope>
    <source>
        <strain evidence="5 6">DSM 45362</strain>
    </source>
</reference>
<evidence type="ECO:0000256" key="2">
    <source>
        <dbReference type="ARBA" id="ARBA00022603"/>
    </source>
</evidence>
<evidence type="ECO:0000256" key="1">
    <source>
        <dbReference type="ARBA" id="ARBA00008361"/>
    </source>
</evidence>
<comment type="similarity">
    <text evidence="1">Belongs to the methyltransferase superfamily.</text>
</comment>
<accession>A0A841BR80</accession>
<comment type="caution">
    <text evidence="5">The sequence shown here is derived from an EMBL/GenBank/DDBJ whole genome shotgun (WGS) entry which is preliminary data.</text>
</comment>
<evidence type="ECO:0000313" key="5">
    <source>
        <dbReference type="EMBL" id="MBB5870744.1"/>
    </source>
</evidence>
<dbReference type="SUPFAM" id="SSF53335">
    <property type="entry name" value="S-adenosyl-L-methionine-dependent methyltransferases"/>
    <property type="match status" value="1"/>
</dbReference>
<dbReference type="InterPro" id="IPR029063">
    <property type="entry name" value="SAM-dependent_MTases_sf"/>
</dbReference>
<dbReference type="AlphaFoldDB" id="A0A841BR80"/>
<keyword evidence="3 5" id="KW-0808">Transferase</keyword>
<keyword evidence="6" id="KW-1185">Reference proteome</keyword>
<dbReference type="PANTHER" id="PTHR44942:SF4">
    <property type="entry name" value="METHYLTRANSFERASE TYPE 11 DOMAIN-CONTAINING PROTEIN"/>
    <property type="match status" value="1"/>
</dbReference>
<dbReference type="GO" id="GO:0032259">
    <property type="term" value="P:methylation"/>
    <property type="evidence" value="ECO:0007669"/>
    <property type="project" value="UniProtKB-KW"/>
</dbReference>
<name>A0A841BR80_9ACTN</name>
<dbReference type="PANTHER" id="PTHR44942">
    <property type="entry name" value="METHYLTRANSF_11 DOMAIN-CONTAINING PROTEIN"/>
    <property type="match status" value="1"/>
</dbReference>
<evidence type="ECO:0000313" key="6">
    <source>
        <dbReference type="Proteomes" id="UP000587527"/>
    </source>
</evidence>
<evidence type="ECO:0000256" key="3">
    <source>
        <dbReference type="ARBA" id="ARBA00022679"/>
    </source>
</evidence>
<dbReference type="InterPro" id="IPR051052">
    <property type="entry name" value="Diverse_substrate_MTase"/>
</dbReference>
<protein>
    <submittedName>
        <fullName evidence="5">SAM-dependent methyltransferase</fullName>
    </submittedName>
</protein>
<feature type="domain" description="Methyltransferase type 11" evidence="4">
    <location>
        <begin position="44"/>
        <end position="132"/>
    </location>
</feature>
<sequence>MTSDEHRLAFGAAASLYDRARPTYPAEALTWTFAPLGAGPLRVVDLGAGTGLLTRVLLAAGHEVIPVEPDAGMRAALAAATPGVTALAGSAEEIPLPDGSVDAVVAGTAYHWFVPERAHPEVARVLRPGGVFAPIWNDRDTTEDWTMKLAAIMRSYRGSFERRHELDRTMTFGDLFGPVVKAEFRHAVPQTPQGLADLIASRSYYLVADEARRQEMLDDVAALCATHPDLAGRTAFDLPYVTAVYRAVRH</sequence>
<dbReference type="Gene3D" id="3.40.50.150">
    <property type="entry name" value="Vaccinia Virus protein VP39"/>
    <property type="match status" value="1"/>
</dbReference>
<dbReference type="Proteomes" id="UP000587527">
    <property type="component" value="Unassembled WGS sequence"/>
</dbReference>
<dbReference type="Pfam" id="PF08241">
    <property type="entry name" value="Methyltransf_11"/>
    <property type="match status" value="1"/>
</dbReference>
<dbReference type="InterPro" id="IPR013216">
    <property type="entry name" value="Methyltransf_11"/>
</dbReference>
<dbReference type="EMBL" id="JACHMN010000002">
    <property type="protein sequence ID" value="MBB5870744.1"/>
    <property type="molecule type" value="Genomic_DNA"/>
</dbReference>
<dbReference type="RefSeq" id="WP_184838337.1">
    <property type="nucleotide sequence ID" value="NZ_JACHMN010000002.1"/>
</dbReference>
<keyword evidence="2 5" id="KW-0489">Methyltransferase</keyword>
<dbReference type="CDD" id="cd02440">
    <property type="entry name" value="AdoMet_MTases"/>
    <property type="match status" value="1"/>
</dbReference>
<dbReference type="GO" id="GO:0008757">
    <property type="term" value="F:S-adenosylmethionine-dependent methyltransferase activity"/>
    <property type="evidence" value="ECO:0007669"/>
    <property type="project" value="InterPro"/>
</dbReference>
<evidence type="ECO:0000259" key="4">
    <source>
        <dbReference type="Pfam" id="PF08241"/>
    </source>
</evidence>
<proteinExistence type="inferred from homology"/>
<organism evidence="5 6">
    <name type="scientific">Allocatelliglobosispora scoriae</name>
    <dbReference type="NCBI Taxonomy" id="643052"/>
    <lineage>
        <taxon>Bacteria</taxon>
        <taxon>Bacillati</taxon>
        <taxon>Actinomycetota</taxon>
        <taxon>Actinomycetes</taxon>
        <taxon>Micromonosporales</taxon>
        <taxon>Micromonosporaceae</taxon>
        <taxon>Allocatelliglobosispora</taxon>
    </lineage>
</organism>
<gene>
    <name evidence="5" type="ORF">F4553_004123</name>
</gene>